<keyword evidence="2" id="KW-1185">Reference proteome</keyword>
<name>A0A8J2SQ50_9STRA</name>
<accession>A0A8J2SQ50</accession>
<proteinExistence type="predicted"/>
<gene>
    <name evidence="1" type="ORF">PECAL_3P21780</name>
</gene>
<dbReference type="Proteomes" id="UP000789595">
    <property type="component" value="Unassembled WGS sequence"/>
</dbReference>
<dbReference type="EMBL" id="CAKKNE010000003">
    <property type="protein sequence ID" value="CAH0372196.1"/>
    <property type="molecule type" value="Genomic_DNA"/>
</dbReference>
<dbReference type="AlphaFoldDB" id="A0A8J2SQ50"/>
<reference evidence="1" key="1">
    <citation type="submission" date="2021-11" db="EMBL/GenBank/DDBJ databases">
        <authorList>
            <consortium name="Genoscope - CEA"/>
            <person name="William W."/>
        </authorList>
    </citation>
    <scope>NUCLEOTIDE SEQUENCE</scope>
</reference>
<evidence type="ECO:0000313" key="1">
    <source>
        <dbReference type="EMBL" id="CAH0372196.1"/>
    </source>
</evidence>
<evidence type="ECO:0000313" key="2">
    <source>
        <dbReference type="Proteomes" id="UP000789595"/>
    </source>
</evidence>
<protein>
    <submittedName>
        <fullName evidence="1">Uncharacterized protein</fullName>
    </submittedName>
</protein>
<dbReference type="OrthoDB" id="10615766at2759"/>
<sequence length="162" mass="17311">MDGLRCRRCGRSCDACDNFCRHCGTARSGGSVDRAAHADGVRARGRWRLGRWAAVAALAAAATLAAADEDVVEGVAKRIEVEAARQAAMGLEDAYAVEAQPKLIRVTCPDAPQVDVEDLGPDSQARNECLVFQVAAPDLDARLVVKCDGELDSDRSFYGDFV</sequence>
<organism evidence="1 2">
    <name type="scientific">Pelagomonas calceolata</name>
    <dbReference type="NCBI Taxonomy" id="35677"/>
    <lineage>
        <taxon>Eukaryota</taxon>
        <taxon>Sar</taxon>
        <taxon>Stramenopiles</taxon>
        <taxon>Ochrophyta</taxon>
        <taxon>Pelagophyceae</taxon>
        <taxon>Pelagomonadales</taxon>
        <taxon>Pelagomonadaceae</taxon>
        <taxon>Pelagomonas</taxon>
    </lineage>
</organism>
<comment type="caution">
    <text evidence="1">The sequence shown here is derived from an EMBL/GenBank/DDBJ whole genome shotgun (WGS) entry which is preliminary data.</text>
</comment>